<comment type="caution">
    <text evidence="5">The sequence shown here is derived from an EMBL/GenBank/DDBJ whole genome shotgun (WGS) entry which is preliminary data.</text>
</comment>
<evidence type="ECO:0000259" key="3">
    <source>
        <dbReference type="Pfam" id="PF13908"/>
    </source>
</evidence>
<gene>
    <name evidence="4" type="ORF">OVA965_LOCUS10641</name>
    <name evidence="5" type="ORF">TMI583_LOCUS10637</name>
</gene>
<evidence type="ECO:0000313" key="6">
    <source>
        <dbReference type="Proteomes" id="UP000682733"/>
    </source>
</evidence>
<feature type="region of interest" description="Disordered" evidence="1">
    <location>
        <begin position="226"/>
        <end position="249"/>
    </location>
</feature>
<dbReference type="Proteomes" id="UP000677228">
    <property type="component" value="Unassembled WGS sequence"/>
</dbReference>
<keyword evidence="2" id="KW-0812">Transmembrane</keyword>
<protein>
    <recommendedName>
        <fullName evidence="3">Shisa N-terminal domain-containing protein</fullName>
    </recommendedName>
</protein>
<accession>A0A8S2I0F7</accession>
<keyword evidence="2" id="KW-1133">Transmembrane helix</keyword>
<dbReference type="EMBL" id="CAJNOK010003965">
    <property type="protein sequence ID" value="CAF0921386.1"/>
    <property type="molecule type" value="Genomic_DNA"/>
</dbReference>
<feature type="domain" description="Shisa N-terminal" evidence="3">
    <location>
        <begin position="4"/>
        <end position="47"/>
    </location>
</feature>
<reference evidence="5" key="1">
    <citation type="submission" date="2021-02" db="EMBL/GenBank/DDBJ databases">
        <authorList>
            <person name="Nowell W R."/>
        </authorList>
    </citation>
    <scope>NUCLEOTIDE SEQUENCE</scope>
</reference>
<keyword evidence="2" id="KW-0472">Membrane</keyword>
<proteinExistence type="predicted"/>
<dbReference type="Proteomes" id="UP000682733">
    <property type="component" value="Unassembled WGS sequence"/>
</dbReference>
<dbReference type="InterPro" id="IPR053891">
    <property type="entry name" value="Shisa_N"/>
</dbReference>
<evidence type="ECO:0000313" key="5">
    <source>
        <dbReference type="EMBL" id="CAF3698786.1"/>
    </source>
</evidence>
<evidence type="ECO:0000256" key="1">
    <source>
        <dbReference type="SAM" id="MobiDB-lite"/>
    </source>
</evidence>
<dbReference type="EMBL" id="CAJOBA010003967">
    <property type="protein sequence ID" value="CAF3698786.1"/>
    <property type="molecule type" value="Genomic_DNA"/>
</dbReference>
<evidence type="ECO:0000256" key="2">
    <source>
        <dbReference type="SAM" id="Phobius"/>
    </source>
</evidence>
<organism evidence="5 6">
    <name type="scientific">Didymodactylos carnosus</name>
    <dbReference type="NCBI Taxonomy" id="1234261"/>
    <lineage>
        <taxon>Eukaryota</taxon>
        <taxon>Metazoa</taxon>
        <taxon>Spiralia</taxon>
        <taxon>Gnathifera</taxon>
        <taxon>Rotifera</taxon>
        <taxon>Eurotatoria</taxon>
        <taxon>Bdelloidea</taxon>
        <taxon>Philodinida</taxon>
        <taxon>Philodinidae</taxon>
        <taxon>Didymodactylos</taxon>
    </lineage>
</organism>
<sequence>MRISCPGFLDRHGIWNNGFDCPSSSNGPIRACCGTENERYCCVPDDDDQTSHNNNDNIYFSNKHKSYQTPFPSSTLKSVTYSSTASSNDRFSNHVSFLTGAFGLLICFLICILFMYLYFQFIQNRRSVKQKQPPKTRKSLVKQQIQQHDGLLTFTTPHALPYRNMAYLTTTSSASSAYRCSQQNRISTVSSGTGKSSSSRTDTSICDITPLNLYPTMTTSSMIRENDQTNQQQQQHFKNTPISSPSSSSCYVFPSELEYFYPK</sequence>
<name>A0A8S2I0F7_9BILA</name>
<evidence type="ECO:0000313" key="4">
    <source>
        <dbReference type="EMBL" id="CAF0921386.1"/>
    </source>
</evidence>
<dbReference type="Pfam" id="PF13908">
    <property type="entry name" value="Shisa_N"/>
    <property type="match status" value="1"/>
</dbReference>
<feature type="transmembrane region" description="Helical" evidence="2">
    <location>
        <begin position="97"/>
        <end position="119"/>
    </location>
</feature>
<dbReference type="AlphaFoldDB" id="A0A8S2I0F7"/>